<keyword evidence="3 11" id="KW-0813">Transport</keyword>
<dbReference type="GO" id="GO:0005743">
    <property type="term" value="C:mitochondrial inner membrane"/>
    <property type="evidence" value="ECO:0007669"/>
    <property type="project" value="UniProtKB-SubCell"/>
</dbReference>
<comment type="similarity">
    <text evidence="2 11">Belongs to the mitochondrial carrier (TC 2.A.29) family.</text>
</comment>
<dbReference type="InterPro" id="IPR050391">
    <property type="entry name" value="Mito_Metabolite_Transporter"/>
</dbReference>
<feature type="repeat" description="Solcar" evidence="10">
    <location>
        <begin position="276"/>
        <end position="366"/>
    </location>
</feature>
<dbReference type="Gene3D" id="1.50.40.10">
    <property type="entry name" value="Mitochondrial carrier domain"/>
    <property type="match status" value="1"/>
</dbReference>
<keyword evidence="5" id="KW-0677">Repeat</keyword>
<reference evidence="12" key="1">
    <citation type="submission" date="2023-08" db="EMBL/GenBank/DDBJ databases">
        <authorList>
            <person name="Alioto T."/>
            <person name="Alioto T."/>
            <person name="Gomez Garrido J."/>
        </authorList>
    </citation>
    <scope>NUCLEOTIDE SEQUENCE</scope>
</reference>
<evidence type="ECO:0000256" key="5">
    <source>
        <dbReference type="ARBA" id="ARBA00022737"/>
    </source>
</evidence>
<evidence type="ECO:0000256" key="11">
    <source>
        <dbReference type="RuleBase" id="RU000488"/>
    </source>
</evidence>
<evidence type="ECO:0000256" key="9">
    <source>
        <dbReference type="ARBA" id="ARBA00023136"/>
    </source>
</evidence>
<evidence type="ECO:0000313" key="12">
    <source>
        <dbReference type="EMBL" id="CAI9721638.1"/>
    </source>
</evidence>
<evidence type="ECO:0000256" key="4">
    <source>
        <dbReference type="ARBA" id="ARBA00022692"/>
    </source>
</evidence>
<evidence type="ECO:0008006" key="14">
    <source>
        <dbReference type="Google" id="ProtNLM"/>
    </source>
</evidence>
<accession>A0AA36AST9</accession>
<keyword evidence="7" id="KW-1133">Transmembrane helix</keyword>
<dbReference type="PANTHER" id="PTHR45618">
    <property type="entry name" value="MITOCHONDRIAL DICARBOXYLATE CARRIER-RELATED"/>
    <property type="match status" value="1"/>
</dbReference>
<dbReference type="Proteomes" id="UP001162480">
    <property type="component" value="Chromosome 4"/>
</dbReference>
<comment type="subcellular location">
    <subcellularLocation>
        <location evidence="1">Mitochondrion inner membrane</location>
        <topology evidence="1">Multi-pass membrane protein</topology>
    </subcellularLocation>
</comment>
<evidence type="ECO:0000256" key="8">
    <source>
        <dbReference type="ARBA" id="ARBA00023128"/>
    </source>
</evidence>
<dbReference type="Pfam" id="PF00153">
    <property type="entry name" value="Mito_carr"/>
    <property type="match status" value="3"/>
</dbReference>
<dbReference type="EMBL" id="OX597817">
    <property type="protein sequence ID" value="CAI9721638.1"/>
    <property type="molecule type" value="Genomic_DNA"/>
</dbReference>
<gene>
    <name evidence="12" type="ORF">OCTVUL_1B008430</name>
</gene>
<keyword evidence="6" id="KW-0999">Mitochondrion inner membrane</keyword>
<keyword evidence="9 10" id="KW-0472">Membrane</keyword>
<dbReference type="InterPro" id="IPR018108">
    <property type="entry name" value="MCP_transmembrane"/>
</dbReference>
<feature type="repeat" description="Solcar" evidence="10">
    <location>
        <begin position="74"/>
        <end position="165"/>
    </location>
</feature>
<dbReference type="FunFam" id="1.50.40.10:FF:000062">
    <property type="entry name" value="mitochondrial uncoupling protein 3"/>
    <property type="match status" value="1"/>
</dbReference>
<organism evidence="12 13">
    <name type="scientific">Octopus vulgaris</name>
    <name type="common">Common octopus</name>
    <dbReference type="NCBI Taxonomy" id="6645"/>
    <lineage>
        <taxon>Eukaryota</taxon>
        <taxon>Metazoa</taxon>
        <taxon>Spiralia</taxon>
        <taxon>Lophotrochozoa</taxon>
        <taxon>Mollusca</taxon>
        <taxon>Cephalopoda</taxon>
        <taxon>Coleoidea</taxon>
        <taxon>Octopodiformes</taxon>
        <taxon>Octopoda</taxon>
        <taxon>Incirrata</taxon>
        <taxon>Octopodidae</taxon>
        <taxon>Octopus</taxon>
    </lineage>
</organism>
<keyword evidence="8" id="KW-0496">Mitochondrion</keyword>
<evidence type="ECO:0000256" key="10">
    <source>
        <dbReference type="PROSITE-ProRule" id="PRU00282"/>
    </source>
</evidence>
<feature type="repeat" description="Solcar" evidence="10">
    <location>
        <begin position="175"/>
        <end position="267"/>
    </location>
</feature>
<evidence type="ECO:0000256" key="3">
    <source>
        <dbReference type="ARBA" id="ARBA00022448"/>
    </source>
</evidence>
<keyword evidence="13" id="KW-1185">Reference proteome</keyword>
<proteinExistence type="inferred from homology"/>
<evidence type="ECO:0000256" key="1">
    <source>
        <dbReference type="ARBA" id="ARBA00004448"/>
    </source>
</evidence>
<evidence type="ECO:0000256" key="6">
    <source>
        <dbReference type="ARBA" id="ARBA00022792"/>
    </source>
</evidence>
<keyword evidence="4 10" id="KW-0812">Transmembrane</keyword>
<dbReference type="PROSITE" id="PS50920">
    <property type="entry name" value="SOLCAR"/>
    <property type="match status" value="3"/>
</dbReference>
<protein>
    <recommendedName>
        <fullName evidence="14">Mitochondrial uncoupling protein 4</fullName>
    </recommendedName>
</protein>
<dbReference type="AlphaFoldDB" id="A0AA36AST9"/>
<evidence type="ECO:0000256" key="2">
    <source>
        <dbReference type="ARBA" id="ARBA00006375"/>
    </source>
</evidence>
<name>A0AA36AST9_OCTVU</name>
<evidence type="ECO:0000256" key="7">
    <source>
        <dbReference type="ARBA" id="ARBA00022989"/>
    </source>
</evidence>
<dbReference type="SUPFAM" id="SSF103506">
    <property type="entry name" value="Mitochondrial carrier"/>
    <property type="match status" value="1"/>
</dbReference>
<evidence type="ECO:0000313" key="13">
    <source>
        <dbReference type="Proteomes" id="UP001162480"/>
    </source>
</evidence>
<dbReference type="InterPro" id="IPR023395">
    <property type="entry name" value="MCP_dom_sf"/>
</dbReference>
<sequence>MCKSQPSVDNVIEEPVKQSAAQKSDMDKEKYLELKEEIQRKWEQLVGPCYLARKNLLKVAVMVKDGKKYNEFAFKYLLSSASAVVAETVTYPLDLTKTRLQIQGELASKSSNGKPNPYRGMVKTAVGIAKEEGFHKLWQGVTPALVRHIVYTGCRMTFYEVLRDNVFHKNPDGILPVWKAACCGLTAGMLGQFVASPTDLIKVQMQMEGKNRLLGNPVRVKSMHDAFCKITAEGGVRGLWKGWIPNVQRAGLVNMGDLATYDTSKHFILRNTSLKDNVVTHFLSSVMSGIVAATLGTPADVVKTRIMNQPTKNGKGILYTSSWDCVTKTVKAEGFWSLYKGFFPIWARMAPWSLTFWLSLEQMRKLTGASSF</sequence>